<dbReference type="PANTHER" id="PTHR11679">
    <property type="entry name" value="VESICLE PROTEIN SORTING-ASSOCIATED"/>
    <property type="match status" value="1"/>
</dbReference>
<dbReference type="Gene3D" id="3.40.50.2060">
    <property type="match status" value="1"/>
</dbReference>
<protein>
    <submittedName>
        <fullName evidence="3">Syntaxin-binding protein 2</fullName>
    </submittedName>
</protein>
<evidence type="ECO:0000256" key="1">
    <source>
        <dbReference type="ARBA" id="ARBA00009884"/>
    </source>
</evidence>
<dbReference type="InterPro" id="IPR001619">
    <property type="entry name" value="Sec1-like"/>
</dbReference>
<evidence type="ECO:0000256" key="2">
    <source>
        <dbReference type="SAM" id="MobiDB-lite"/>
    </source>
</evidence>
<dbReference type="Gene3D" id="3.40.50.1910">
    <property type="match status" value="2"/>
</dbReference>
<dbReference type="Gene3D" id="3.90.830.10">
    <property type="entry name" value="Syntaxin Binding Protein 1, Chain A, domain 2"/>
    <property type="match status" value="1"/>
</dbReference>
<feature type="region of interest" description="Disordered" evidence="2">
    <location>
        <begin position="680"/>
        <end position="705"/>
    </location>
</feature>
<dbReference type="Gene3D" id="1.25.40.60">
    <property type="match status" value="1"/>
</dbReference>
<dbReference type="InterPro" id="IPR043127">
    <property type="entry name" value="Sec-1-like_dom3a"/>
</dbReference>
<sequence length="823" mass="92733">MKNSNIKLPFFIHNLHCQKSECRVRKALNDIGLRYALRKYVFEKLSKTPGWKVLIMDDAATRVLSSCFKMQDITEYGVTLVESLNCKRQKLNMHAIYIMRPRRAVSQSVSVIFLKEIELLLQDFPESNPTYSAAHVFFLSSCPNDLLNQIIASQAVRRIMNMIQLSVDFIPLESHLYSLEATESAQLYFLPSDIVHDKLSRIDQIAEQLASVCITLQEYPKICYQKTESNLELARLVQVKLDTYKSDNPILGQVYSVSSLQQNNIHAVIIHENVFIGNNKSCVCYFSSKRLMNYGSFLSLIYFEVKSIHKLDQTFYFGSHKDQSLLLIVDRSLDPVTPLLHELTLQAMCYDLLTVEENTIEYSGNRKANVADGDALWKEFRHQHVADVTRALPQRVREFAESKKQFVEFEEANLDNVPSKEDTNKNTVDIRDLSDLIKRMPQYQTESASYAAAYHIVETCMATFKKGVDKLCEIEQDLVMGENAKGEPITDPMRVLVDIFKYDFTTVEERLRLLLIFTLIKEGFAETHLDKLLDCAQVARSFKPLFASLSFIMNAQLIQSDPVTISLPNQTNVPQYQLGRCVSLLRLPPIPKVSQLLQTYLPVKKKRVDRVNASSYALSRWTPYILDIMEQAISGKLDKSRFGFVVAKGIKDVFGLGNAVDTSSKDFKKPSARFHASGVLSAGPSASVRSSSPNPGSDRNTAASSMTEHCGPRLIVFVVGGFTLSEARVGYQLTQRCKETRLAASDKNTNKINTPTTENISTIPGGGVGWNWEVVLGGTHLLTPKIFLDNLEGIAKIIMPPVSSTPIPESVLRRVSIMNPFRG</sequence>
<dbReference type="SUPFAM" id="SSF56815">
    <property type="entry name" value="Sec1/munc18-like (SM) proteins"/>
    <property type="match status" value="1"/>
</dbReference>
<dbReference type="InterPro" id="IPR043154">
    <property type="entry name" value="Sec-1-like_dom1"/>
</dbReference>
<gene>
    <name evidence="3" type="ORF">MS3_03372</name>
</gene>
<reference evidence="3" key="1">
    <citation type="journal article" date="2012" name="Nat. Genet.">
        <title>Whole-genome sequence of Schistosoma haematobium.</title>
        <authorList>
            <person name="Young N.D."/>
            <person name="Jex A.R."/>
            <person name="Li B."/>
            <person name="Liu S."/>
            <person name="Yang L."/>
            <person name="Xiong Z."/>
            <person name="Li Y."/>
            <person name="Cantacessi C."/>
            <person name="Hall R.S."/>
            <person name="Xu X."/>
            <person name="Chen F."/>
            <person name="Wu X."/>
            <person name="Zerlotini A."/>
            <person name="Oliveira G."/>
            <person name="Hofmann A."/>
            <person name="Zhang G."/>
            <person name="Fang X."/>
            <person name="Kang Y."/>
            <person name="Campbell B.E."/>
            <person name="Loukas A."/>
            <person name="Ranganathan S."/>
            <person name="Rollinson D."/>
            <person name="Rinaldi G."/>
            <person name="Brindley P.J."/>
            <person name="Yang H."/>
            <person name="Wang J."/>
            <person name="Wang J."/>
            <person name="Gasser R.B."/>
        </authorList>
    </citation>
    <scope>NUCLEOTIDE SEQUENCE [LARGE SCALE GENOMIC DNA]</scope>
</reference>
<accession>A0A094ZQ00</accession>
<dbReference type="EMBL" id="KL250659">
    <property type="protein sequence ID" value="KGB35124.1"/>
    <property type="molecule type" value="Genomic_DNA"/>
</dbReference>
<feature type="compositionally biased region" description="Low complexity" evidence="2">
    <location>
        <begin position="681"/>
        <end position="697"/>
    </location>
</feature>
<name>A0A094ZQ00_SCHHA</name>
<proteinExistence type="inferred from homology"/>
<comment type="similarity">
    <text evidence="1">Belongs to the STXBP/unc-18/SEC1 family.</text>
</comment>
<dbReference type="AlphaFoldDB" id="A0A094ZQ00"/>
<evidence type="ECO:0000313" key="3">
    <source>
        <dbReference type="EMBL" id="KGB35124.1"/>
    </source>
</evidence>
<dbReference type="GO" id="GO:0016192">
    <property type="term" value="P:vesicle-mediated transport"/>
    <property type="evidence" value="ECO:0007669"/>
    <property type="project" value="InterPro"/>
</dbReference>
<dbReference type="InterPro" id="IPR036045">
    <property type="entry name" value="Sec1-like_sf"/>
</dbReference>
<dbReference type="Pfam" id="PF00995">
    <property type="entry name" value="Sec1"/>
    <property type="match status" value="1"/>
</dbReference>
<organism evidence="3">
    <name type="scientific">Schistosoma haematobium</name>
    <name type="common">Blood fluke</name>
    <dbReference type="NCBI Taxonomy" id="6185"/>
    <lineage>
        <taxon>Eukaryota</taxon>
        <taxon>Metazoa</taxon>
        <taxon>Spiralia</taxon>
        <taxon>Lophotrochozoa</taxon>
        <taxon>Platyhelminthes</taxon>
        <taxon>Trematoda</taxon>
        <taxon>Digenea</taxon>
        <taxon>Strigeidida</taxon>
        <taxon>Schistosomatoidea</taxon>
        <taxon>Schistosomatidae</taxon>
        <taxon>Schistosoma</taxon>
    </lineage>
</organism>
<dbReference type="InterPro" id="IPR027482">
    <property type="entry name" value="Sec1-like_dom2"/>
</dbReference>
<dbReference type="STRING" id="6185.A0A094ZQ00"/>